<dbReference type="Proteomes" id="UP000626210">
    <property type="component" value="Unassembled WGS sequence"/>
</dbReference>
<proteinExistence type="predicted"/>
<gene>
    <name evidence="1" type="ORF">GCM10007320_65610</name>
</gene>
<reference evidence="2" key="1">
    <citation type="journal article" date="2019" name="Int. J. Syst. Evol. Microbiol.">
        <title>The Global Catalogue of Microorganisms (GCM) 10K type strain sequencing project: providing services to taxonomists for standard genome sequencing and annotation.</title>
        <authorList>
            <consortium name="The Broad Institute Genomics Platform"/>
            <consortium name="The Broad Institute Genome Sequencing Center for Infectious Disease"/>
            <person name="Wu L."/>
            <person name="Ma J."/>
        </authorList>
    </citation>
    <scope>NUCLEOTIDE SEQUENCE [LARGE SCALE GENOMIC DNA]</scope>
    <source>
        <strain evidence="2">KCTC 23314</strain>
    </source>
</reference>
<accession>A0ABQ3GFR6</accession>
<organism evidence="1 2">
    <name type="scientific">Pseudorhodoferax aquiterrae</name>
    <dbReference type="NCBI Taxonomy" id="747304"/>
    <lineage>
        <taxon>Bacteria</taxon>
        <taxon>Pseudomonadati</taxon>
        <taxon>Pseudomonadota</taxon>
        <taxon>Betaproteobacteria</taxon>
        <taxon>Burkholderiales</taxon>
        <taxon>Comamonadaceae</taxon>
    </lineage>
</organism>
<evidence type="ECO:0000313" key="2">
    <source>
        <dbReference type="Proteomes" id="UP000626210"/>
    </source>
</evidence>
<dbReference type="EMBL" id="BMYK01000052">
    <property type="protein sequence ID" value="GHD04631.1"/>
    <property type="molecule type" value="Genomic_DNA"/>
</dbReference>
<protein>
    <submittedName>
        <fullName evidence="1">Uncharacterized protein</fullName>
    </submittedName>
</protein>
<keyword evidence="2" id="KW-1185">Reference proteome</keyword>
<evidence type="ECO:0000313" key="1">
    <source>
        <dbReference type="EMBL" id="GHD04631.1"/>
    </source>
</evidence>
<sequence length="149" mass="16432">MSDVAPWFEPGSGWYRIANCTPGSAADVDARTKAAFRCVVFRMRRQGLKLAAAEIAAAPPIAGALLCRDWGNFPYWHAELLTLPLPGKQLLQMHKVKLVRVRGGFRQYQGTEYDETITHSWPQTWFCAPNEEAGVAVLRKMAGSEAGPG</sequence>
<dbReference type="RefSeq" id="WP_189691064.1">
    <property type="nucleotide sequence ID" value="NZ_BMYK01000052.1"/>
</dbReference>
<name>A0ABQ3GFR6_9BURK</name>
<comment type="caution">
    <text evidence="1">The sequence shown here is derived from an EMBL/GenBank/DDBJ whole genome shotgun (WGS) entry which is preliminary data.</text>
</comment>